<keyword evidence="1" id="KW-0175">Coiled coil</keyword>
<evidence type="ECO:0000313" key="2">
    <source>
        <dbReference type="EMBL" id="GAG94975.1"/>
    </source>
</evidence>
<dbReference type="AlphaFoldDB" id="X1BIY3"/>
<sequence>MPAIEKGREYKDVKCDKCHKSYKEHSMYTVDTKKYAKDAGMEVGQNICIGCSLDVGDEEFEEEMAKLDAKMEKENQEALEIGRKRAADPAWKEKLQSRMMEAMTKHLERK</sequence>
<dbReference type="EMBL" id="BART01021007">
    <property type="protein sequence ID" value="GAG94975.1"/>
    <property type="molecule type" value="Genomic_DNA"/>
</dbReference>
<name>X1BIY3_9ZZZZ</name>
<evidence type="ECO:0000256" key="1">
    <source>
        <dbReference type="SAM" id="Coils"/>
    </source>
</evidence>
<accession>X1BIY3</accession>
<protein>
    <submittedName>
        <fullName evidence="2">Uncharacterized protein</fullName>
    </submittedName>
</protein>
<feature type="coiled-coil region" evidence="1">
    <location>
        <begin position="57"/>
        <end position="84"/>
    </location>
</feature>
<gene>
    <name evidence="2" type="ORF">S01H4_38879</name>
</gene>
<organism evidence="2">
    <name type="scientific">marine sediment metagenome</name>
    <dbReference type="NCBI Taxonomy" id="412755"/>
    <lineage>
        <taxon>unclassified sequences</taxon>
        <taxon>metagenomes</taxon>
        <taxon>ecological metagenomes</taxon>
    </lineage>
</organism>
<proteinExistence type="predicted"/>
<comment type="caution">
    <text evidence="2">The sequence shown here is derived from an EMBL/GenBank/DDBJ whole genome shotgun (WGS) entry which is preliminary data.</text>
</comment>
<reference evidence="2" key="1">
    <citation type="journal article" date="2014" name="Front. Microbiol.">
        <title>High frequency of phylogenetically diverse reductive dehalogenase-homologous genes in deep subseafloor sedimentary metagenomes.</title>
        <authorList>
            <person name="Kawai M."/>
            <person name="Futagami T."/>
            <person name="Toyoda A."/>
            <person name="Takaki Y."/>
            <person name="Nishi S."/>
            <person name="Hori S."/>
            <person name="Arai W."/>
            <person name="Tsubouchi T."/>
            <person name="Morono Y."/>
            <person name="Uchiyama I."/>
            <person name="Ito T."/>
            <person name="Fujiyama A."/>
            <person name="Inagaki F."/>
            <person name="Takami H."/>
        </authorList>
    </citation>
    <scope>NUCLEOTIDE SEQUENCE</scope>
    <source>
        <strain evidence="2">Expedition CK06-06</strain>
    </source>
</reference>